<dbReference type="GO" id="GO:0005230">
    <property type="term" value="F:extracellular ligand-gated monoatomic ion channel activity"/>
    <property type="evidence" value="ECO:0007669"/>
    <property type="project" value="InterPro"/>
</dbReference>
<dbReference type="InterPro" id="IPR006201">
    <property type="entry name" value="Neur_channel"/>
</dbReference>
<keyword evidence="4" id="KW-1185">Reference proteome</keyword>
<dbReference type="GO" id="GO:0016020">
    <property type="term" value="C:membrane"/>
    <property type="evidence" value="ECO:0007669"/>
    <property type="project" value="UniProtKB-SubCell"/>
</dbReference>
<keyword evidence="2" id="KW-1133">Transmembrane helix</keyword>
<dbReference type="Gene3D" id="1.20.58.390">
    <property type="entry name" value="Neurotransmitter-gated ion-channel transmembrane domain"/>
    <property type="match status" value="1"/>
</dbReference>
<dbReference type="Proteomes" id="UP000271974">
    <property type="component" value="Unassembled WGS sequence"/>
</dbReference>
<comment type="caution">
    <text evidence="3">The sequence shown here is derived from an EMBL/GenBank/DDBJ whole genome shotgun (WGS) entry which is preliminary data.</text>
</comment>
<reference evidence="3 4" key="1">
    <citation type="submission" date="2019-01" db="EMBL/GenBank/DDBJ databases">
        <title>A draft genome assembly of the solar-powered sea slug Elysia chlorotica.</title>
        <authorList>
            <person name="Cai H."/>
            <person name="Li Q."/>
            <person name="Fang X."/>
            <person name="Li J."/>
            <person name="Curtis N.E."/>
            <person name="Altenburger A."/>
            <person name="Shibata T."/>
            <person name="Feng M."/>
            <person name="Maeda T."/>
            <person name="Schwartz J.A."/>
            <person name="Shigenobu S."/>
            <person name="Lundholm N."/>
            <person name="Nishiyama T."/>
            <person name="Yang H."/>
            <person name="Hasebe M."/>
            <person name="Li S."/>
            <person name="Pierce S.K."/>
            <person name="Wang J."/>
        </authorList>
    </citation>
    <scope>NUCLEOTIDE SEQUENCE [LARGE SCALE GENOMIC DNA]</scope>
    <source>
        <strain evidence="3">EC2010</strain>
        <tissue evidence="3">Whole organism of an adult</tissue>
    </source>
</reference>
<proteinExistence type="predicted"/>
<dbReference type="InterPro" id="IPR038050">
    <property type="entry name" value="Neuro_actylchol_rec"/>
</dbReference>
<comment type="subcellular location">
    <subcellularLocation>
        <location evidence="1">Membrane</location>
        <topology evidence="1">Multi-pass membrane protein</topology>
    </subcellularLocation>
</comment>
<accession>A0A3S1BGS7</accession>
<feature type="non-terminal residue" evidence="3">
    <location>
        <position position="1"/>
    </location>
</feature>
<dbReference type="PANTHER" id="PTHR18945">
    <property type="entry name" value="NEUROTRANSMITTER GATED ION CHANNEL"/>
    <property type="match status" value="1"/>
</dbReference>
<dbReference type="SUPFAM" id="SSF90112">
    <property type="entry name" value="Neurotransmitter-gated ion-channel transmembrane pore"/>
    <property type="match status" value="1"/>
</dbReference>
<dbReference type="GO" id="GO:0004888">
    <property type="term" value="F:transmembrane signaling receptor activity"/>
    <property type="evidence" value="ECO:0007669"/>
    <property type="project" value="InterPro"/>
</dbReference>
<evidence type="ECO:0000313" key="3">
    <source>
        <dbReference type="EMBL" id="RUS83612.1"/>
    </source>
</evidence>
<dbReference type="InterPro" id="IPR036734">
    <property type="entry name" value="Neur_chan_lig-bd_sf"/>
</dbReference>
<organism evidence="3 4">
    <name type="scientific">Elysia chlorotica</name>
    <name type="common">Eastern emerald elysia</name>
    <name type="synonym">Sea slug</name>
    <dbReference type="NCBI Taxonomy" id="188477"/>
    <lineage>
        <taxon>Eukaryota</taxon>
        <taxon>Metazoa</taxon>
        <taxon>Spiralia</taxon>
        <taxon>Lophotrochozoa</taxon>
        <taxon>Mollusca</taxon>
        <taxon>Gastropoda</taxon>
        <taxon>Heterobranchia</taxon>
        <taxon>Euthyneura</taxon>
        <taxon>Panpulmonata</taxon>
        <taxon>Sacoglossa</taxon>
        <taxon>Placobranchoidea</taxon>
        <taxon>Plakobranchidae</taxon>
        <taxon>Elysia</taxon>
    </lineage>
</organism>
<gene>
    <name evidence="3" type="ORF">EGW08_008631</name>
</gene>
<dbReference type="InterPro" id="IPR036719">
    <property type="entry name" value="Neuro-gated_channel_TM_sf"/>
</dbReference>
<dbReference type="EMBL" id="RQTK01000237">
    <property type="protein sequence ID" value="RUS83612.1"/>
    <property type="molecule type" value="Genomic_DNA"/>
</dbReference>
<evidence type="ECO:0008006" key="5">
    <source>
        <dbReference type="Google" id="ProtNLM"/>
    </source>
</evidence>
<feature type="transmembrane region" description="Helical" evidence="2">
    <location>
        <begin position="246"/>
        <end position="266"/>
    </location>
</feature>
<name>A0A3S1BGS7_ELYCH</name>
<evidence type="ECO:0000256" key="1">
    <source>
        <dbReference type="ARBA" id="ARBA00004141"/>
    </source>
</evidence>
<keyword evidence="2" id="KW-0812">Transmembrane</keyword>
<dbReference type="Gene3D" id="2.70.170.10">
    <property type="entry name" value="Neurotransmitter-gated ion-channel ligand-binding domain"/>
    <property type="match status" value="1"/>
</dbReference>
<protein>
    <recommendedName>
        <fullName evidence="5">Neurotransmitter-gated ion-channel ligand-binding domain-containing protein</fullName>
    </recommendedName>
</protein>
<feature type="transmembrane region" description="Helical" evidence="2">
    <location>
        <begin position="286"/>
        <end position="308"/>
    </location>
</feature>
<dbReference type="STRING" id="188477.A0A3S1BGS7"/>
<feature type="transmembrane region" description="Helical" evidence="2">
    <location>
        <begin position="215"/>
        <end position="234"/>
    </location>
</feature>
<evidence type="ECO:0000313" key="4">
    <source>
        <dbReference type="Proteomes" id="UP000271974"/>
    </source>
</evidence>
<feature type="transmembrane region" description="Helical" evidence="2">
    <location>
        <begin position="188"/>
        <end position="209"/>
    </location>
</feature>
<sequence length="358" mass="41672">VEVKVVFIRIHDIDTINQVFDAEIFIQARWRERRFLGYSEEALGEIEFYQCKDPQLTLLNVVGDLEMDKTSMVLRYEPDSISPVLVYMWHVKGTFRERMELQHFPFDVQVKTREQLSRELECDIEFYVTIVALFLPAPPLTLSQTCQDWSNYIHVEITRDVSSKQMSGASTSSVLVVSARVKRNLGFYFWNILVIVILIEGMTLVFLAVDPEGSTRVSLSVTLFFTAVAYKLVVQNSLPKISYLTYLDVYIGFVMAYLFLWTAVNALMAHLSTVRDKQRVMEHDEIAHFTLIGFLLLFHILFLIYIRFTALTRRRQMKVLDNKYQLARIMRQGHINRAMLPQDTNKTRNNQGSIETVI</sequence>
<dbReference type="AlphaFoldDB" id="A0A3S1BGS7"/>
<keyword evidence="2" id="KW-0472">Membrane</keyword>
<evidence type="ECO:0000256" key="2">
    <source>
        <dbReference type="SAM" id="Phobius"/>
    </source>
</evidence>
<dbReference type="OrthoDB" id="5975154at2759"/>